<feature type="region of interest" description="Disordered" evidence="1">
    <location>
        <begin position="1"/>
        <end position="37"/>
    </location>
</feature>
<keyword evidence="3" id="KW-1185">Reference proteome</keyword>
<evidence type="ECO:0000313" key="2">
    <source>
        <dbReference type="EMBL" id="MFA1612032.1"/>
    </source>
</evidence>
<reference evidence="2 3" key="1">
    <citation type="submission" date="2024-08" db="EMBL/GenBank/DDBJ databases">
        <title>Halobellus sp. MBLA0158 whole genome sequence.</title>
        <authorList>
            <person name="Hwang C.Y."/>
            <person name="Cho E.-S."/>
            <person name="Seo M.-J."/>
        </authorList>
    </citation>
    <scope>NUCLEOTIDE SEQUENCE [LARGE SCALE GENOMIC DNA]</scope>
    <source>
        <strain evidence="2 3">MBLA0158</strain>
    </source>
</reference>
<evidence type="ECO:0000256" key="1">
    <source>
        <dbReference type="SAM" id="MobiDB-lite"/>
    </source>
</evidence>
<organism evidence="2 3">
    <name type="scientific">Halobellus rubicundus</name>
    <dbReference type="NCBI Taxonomy" id="2996466"/>
    <lineage>
        <taxon>Archaea</taxon>
        <taxon>Methanobacteriati</taxon>
        <taxon>Methanobacteriota</taxon>
        <taxon>Stenosarchaea group</taxon>
        <taxon>Halobacteria</taxon>
        <taxon>Halobacteriales</taxon>
        <taxon>Haloferacaceae</taxon>
        <taxon>Halobellus</taxon>
    </lineage>
</organism>
<proteinExistence type="predicted"/>
<feature type="region of interest" description="Disordered" evidence="1">
    <location>
        <begin position="181"/>
        <end position="220"/>
    </location>
</feature>
<accession>A0ABD5MDQ3</accession>
<dbReference type="RefSeq" id="WP_372390606.1">
    <property type="nucleotide sequence ID" value="NZ_JBGNYA010000001.1"/>
</dbReference>
<feature type="compositionally biased region" description="Basic and acidic residues" evidence="1">
    <location>
        <begin position="184"/>
        <end position="200"/>
    </location>
</feature>
<dbReference type="AlphaFoldDB" id="A0ABD5MDQ3"/>
<gene>
    <name evidence="2" type="ORF">OS889_13590</name>
</gene>
<comment type="caution">
    <text evidence="2">The sequence shown here is derived from an EMBL/GenBank/DDBJ whole genome shotgun (WGS) entry which is preliminary data.</text>
</comment>
<protein>
    <submittedName>
        <fullName evidence="2">Uncharacterized protein</fullName>
    </submittedName>
</protein>
<dbReference type="Proteomes" id="UP001570511">
    <property type="component" value="Unassembled WGS sequence"/>
</dbReference>
<evidence type="ECO:0000313" key="3">
    <source>
        <dbReference type="Proteomes" id="UP001570511"/>
    </source>
</evidence>
<dbReference type="EMBL" id="JBGNYA010000001">
    <property type="protein sequence ID" value="MFA1612032.1"/>
    <property type="molecule type" value="Genomic_DNA"/>
</dbReference>
<sequence length="220" mass="23979">MSDLTDFGGGVEQPDDHDDHTDDASETAGRSYPNGRCPAIAVGSRKRCRAPVSRMKAAGEFCGTHGRQRDPWTIHDDPEKLILITGELDALSLADLNPDGVDFDLDRIRQAVAAVTDDIPASDLLPDELHVTESGLWIPPALRSFTSQVVFRTPRSTIQHFESGSGGLDAYYGLIDESDFGPADEFRDPKNPELAPDRVSIKPQGEESLTFSVDLEGDDE</sequence>
<name>A0ABD5MDQ3_9EURY</name>